<feature type="domain" description="DDE Tnp4" evidence="8">
    <location>
        <begin position="29"/>
        <end position="193"/>
    </location>
</feature>
<keyword evidence="4" id="KW-0540">Nuclease</keyword>
<dbReference type="InterPro" id="IPR045249">
    <property type="entry name" value="HARBI1-like"/>
</dbReference>
<comment type="similarity">
    <text evidence="3">Belongs to the HARBI1 family.</text>
</comment>
<comment type="subcellular location">
    <subcellularLocation>
        <location evidence="2">Nucleus</location>
    </subcellularLocation>
</comment>
<comment type="caution">
    <text evidence="9">The sequence shown here is derived from an EMBL/GenBank/DDBJ whole genome shotgun (WGS) entry which is preliminary data.</text>
</comment>
<evidence type="ECO:0000313" key="10">
    <source>
        <dbReference type="Proteomes" id="UP000814243"/>
    </source>
</evidence>
<evidence type="ECO:0000256" key="3">
    <source>
        <dbReference type="ARBA" id="ARBA00006958"/>
    </source>
</evidence>
<proteinExistence type="inferred from homology"/>
<evidence type="ECO:0000256" key="1">
    <source>
        <dbReference type="ARBA" id="ARBA00001968"/>
    </source>
</evidence>
<accession>A0A922SMN3</accession>
<organism evidence="9 10">
    <name type="scientific">Spodoptera exigua</name>
    <name type="common">Beet armyworm</name>
    <name type="synonym">Noctua fulgens</name>
    <dbReference type="NCBI Taxonomy" id="7107"/>
    <lineage>
        <taxon>Eukaryota</taxon>
        <taxon>Metazoa</taxon>
        <taxon>Ecdysozoa</taxon>
        <taxon>Arthropoda</taxon>
        <taxon>Hexapoda</taxon>
        <taxon>Insecta</taxon>
        <taxon>Pterygota</taxon>
        <taxon>Neoptera</taxon>
        <taxon>Endopterygota</taxon>
        <taxon>Lepidoptera</taxon>
        <taxon>Glossata</taxon>
        <taxon>Ditrysia</taxon>
        <taxon>Noctuoidea</taxon>
        <taxon>Noctuidae</taxon>
        <taxon>Amphipyrinae</taxon>
        <taxon>Spodoptera</taxon>
    </lineage>
</organism>
<protein>
    <recommendedName>
        <fullName evidence="8">DDE Tnp4 domain-containing protein</fullName>
    </recommendedName>
</protein>
<keyword evidence="7" id="KW-0539">Nucleus</keyword>
<keyword evidence="5" id="KW-0479">Metal-binding</keyword>
<evidence type="ECO:0000256" key="6">
    <source>
        <dbReference type="ARBA" id="ARBA00022801"/>
    </source>
</evidence>
<dbReference type="GO" id="GO:0016787">
    <property type="term" value="F:hydrolase activity"/>
    <property type="evidence" value="ECO:0007669"/>
    <property type="project" value="UniProtKB-KW"/>
</dbReference>
<dbReference type="Proteomes" id="UP000814243">
    <property type="component" value="Unassembled WGS sequence"/>
</dbReference>
<comment type="cofactor">
    <cofactor evidence="1">
        <name>a divalent metal cation</name>
        <dbReference type="ChEBI" id="CHEBI:60240"/>
    </cofactor>
</comment>
<dbReference type="PANTHER" id="PTHR22930">
    <property type="match status" value="1"/>
</dbReference>
<evidence type="ECO:0000256" key="7">
    <source>
        <dbReference type="ARBA" id="ARBA00023242"/>
    </source>
</evidence>
<evidence type="ECO:0000256" key="4">
    <source>
        <dbReference type="ARBA" id="ARBA00022722"/>
    </source>
</evidence>
<dbReference type="GO" id="GO:0005634">
    <property type="term" value="C:nucleus"/>
    <property type="evidence" value="ECO:0007669"/>
    <property type="project" value="UniProtKB-SubCell"/>
</dbReference>
<dbReference type="InterPro" id="IPR027806">
    <property type="entry name" value="HARBI1_dom"/>
</dbReference>
<evidence type="ECO:0000313" key="9">
    <source>
        <dbReference type="EMBL" id="KAH9644072.1"/>
    </source>
</evidence>
<dbReference type="AlphaFoldDB" id="A0A922SMN3"/>
<gene>
    <name evidence="9" type="ORF">HF086_009785</name>
</gene>
<sequence>MPVPTRQKWVEVAERFYTLWNLPNCVGSLDGKHIRITAPINSGSTFINYKGYFSIVLLAVVDADGFFLTIDVGEYGRNSDGRVLQVSSFGQAMDLGDLDLPNPTPLPGETQNVPFYFVADEAFPLKRNIMRPYGRNQLTNERRAYNNRLSRARKSVECAYGMLASKFGGLYTPICCKPEYVDNIIKAMCVLHNVIRTCDGKKSNPRFRNNLIGANINMRLMGENPYHIREYLTTYLTQRSPIPFQTRHNV</sequence>
<dbReference type="GO" id="GO:0046872">
    <property type="term" value="F:metal ion binding"/>
    <property type="evidence" value="ECO:0007669"/>
    <property type="project" value="UniProtKB-KW"/>
</dbReference>
<dbReference type="Pfam" id="PF13359">
    <property type="entry name" value="DDE_Tnp_4"/>
    <property type="match status" value="1"/>
</dbReference>
<name>A0A922SMN3_SPOEX</name>
<dbReference type="EMBL" id="JACEFF010000102">
    <property type="protein sequence ID" value="KAH9644072.1"/>
    <property type="molecule type" value="Genomic_DNA"/>
</dbReference>
<reference evidence="9" key="1">
    <citation type="journal article" date="2021" name="G3 (Bethesda)">
        <title>Genome and transcriptome analysis of the beet armyworm Spodoptera exigua reveals targets for pest control. .</title>
        <authorList>
            <person name="Simon S."/>
            <person name="Breeschoten T."/>
            <person name="Jansen H.J."/>
            <person name="Dirks R.P."/>
            <person name="Schranz M.E."/>
            <person name="Ros V.I.D."/>
        </authorList>
    </citation>
    <scope>NUCLEOTIDE SEQUENCE</scope>
    <source>
        <strain evidence="9">TB_SE_WUR_2020</strain>
    </source>
</reference>
<evidence type="ECO:0000259" key="8">
    <source>
        <dbReference type="Pfam" id="PF13359"/>
    </source>
</evidence>
<keyword evidence="6" id="KW-0378">Hydrolase</keyword>
<evidence type="ECO:0000256" key="5">
    <source>
        <dbReference type="ARBA" id="ARBA00022723"/>
    </source>
</evidence>
<dbReference type="GO" id="GO:0004518">
    <property type="term" value="F:nuclease activity"/>
    <property type="evidence" value="ECO:0007669"/>
    <property type="project" value="UniProtKB-KW"/>
</dbReference>
<evidence type="ECO:0000256" key="2">
    <source>
        <dbReference type="ARBA" id="ARBA00004123"/>
    </source>
</evidence>
<dbReference type="PANTHER" id="PTHR22930:SF269">
    <property type="entry name" value="NUCLEASE HARBI1-LIKE PROTEIN"/>
    <property type="match status" value="1"/>
</dbReference>